<evidence type="ECO:0000313" key="1">
    <source>
        <dbReference type="EMBL" id="MBA0758397.1"/>
    </source>
</evidence>
<dbReference type="EMBL" id="JABEZW010000001">
    <property type="protein sequence ID" value="MBA0758397.1"/>
    <property type="molecule type" value="Genomic_DNA"/>
</dbReference>
<comment type="caution">
    <text evidence="1">The sequence shown here is derived from an EMBL/GenBank/DDBJ whole genome shotgun (WGS) entry which is preliminary data.</text>
</comment>
<organism evidence="1 2">
    <name type="scientific">Gossypium trilobum</name>
    <dbReference type="NCBI Taxonomy" id="34281"/>
    <lineage>
        <taxon>Eukaryota</taxon>
        <taxon>Viridiplantae</taxon>
        <taxon>Streptophyta</taxon>
        <taxon>Embryophyta</taxon>
        <taxon>Tracheophyta</taxon>
        <taxon>Spermatophyta</taxon>
        <taxon>Magnoliopsida</taxon>
        <taxon>eudicotyledons</taxon>
        <taxon>Gunneridae</taxon>
        <taxon>Pentapetalae</taxon>
        <taxon>rosids</taxon>
        <taxon>malvids</taxon>
        <taxon>Malvales</taxon>
        <taxon>Malvaceae</taxon>
        <taxon>Malvoideae</taxon>
        <taxon>Gossypium</taxon>
    </lineage>
</organism>
<accession>A0A7J9DCD2</accession>
<proteinExistence type="predicted"/>
<keyword evidence="2" id="KW-1185">Reference proteome</keyword>
<protein>
    <submittedName>
        <fullName evidence="1">Uncharacterized protein</fullName>
    </submittedName>
</protein>
<reference evidence="1 2" key="1">
    <citation type="journal article" date="2019" name="Genome Biol. Evol.">
        <title>Insights into the evolution of the New World diploid cottons (Gossypium, subgenus Houzingenia) based on genome sequencing.</title>
        <authorList>
            <person name="Grover C.E."/>
            <person name="Arick M.A. 2nd"/>
            <person name="Thrash A."/>
            <person name="Conover J.L."/>
            <person name="Sanders W.S."/>
            <person name="Peterson D.G."/>
            <person name="Frelichowski J.E."/>
            <person name="Scheffler J.A."/>
            <person name="Scheffler B.E."/>
            <person name="Wendel J.F."/>
        </authorList>
    </citation>
    <scope>NUCLEOTIDE SEQUENCE [LARGE SCALE GENOMIC DNA]</scope>
    <source>
        <strain evidence="1">8</strain>
        <tissue evidence="1">Leaf</tissue>
    </source>
</reference>
<dbReference type="Proteomes" id="UP000593568">
    <property type="component" value="Unassembled WGS sequence"/>
</dbReference>
<gene>
    <name evidence="1" type="ORF">Gotri_021401</name>
</gene>
<dbReference type="AlphaFoldDB" id="A0A7J9DCD2"/>
<name>A0A7J9DCD2_9ROSI</name>
<sequence length="35" mass="4117">MGCRGFFNRHIIIVHRLVGGKEPNSIPLWHKAFWV</sequence>
<evidence type="ECO:0000313" key="2">
    <source>
        <dbReference type="Proteomes" id="UP000593568"/>
    </source>
</evidence>